<dbReference type="Gene3D" id="2.40.160.10">
    <property type="entry name" value="Porin"/>
    <property type="match status" value="1"/>
</dbReference>
<evidence type="ECO:0000256" key="1">
    <source>
        <dbReference type="SAM" id="SignalP"/>
    </source>
</evidence>
<dbReference type="Pfam" id="PF11854">
    <property type="entry name" value="MtrB_PioB"/>
    <property type="match status" value="1"/>
</dbReference>
<feature type="signal peptide" evidence="1">
    <location>
        <begin position="1"/>
        <end position="26"/>
    </location>
</feature>
<evidence type="ECO:0000313" key="2">
    <source>
        <dbReference type="EMBL" id="MDT0497834.1"/>
    </source>
</evidence>
<comment type="caution">
    <text evidence="2">The sequence shown here is derived from an EMBL/GenBank/DDBJ whole genome shotgun (WGS) entry which is preliminary data.</text>
</comment>
<protein>
    <submittedName>
        <fullName evidence="2">MtrB/PioB family decaheme-associated outer membrane protein</fullName>
    </submittedName>
</protein>
<keyword evidence="1" id="KW-0732">Signal</keyword>
<reference evidence="2 3" key="1">
    <citation type="submission" date="2023-09" db="EMBL/GenBank/DDBJ databases">
        <authorList>
            <person name="Rey-Velasco X."/>
        </authorList>
    </citation>
    <scope>NUCLEOTIDE SEQUENCE [LARGE SCALE GENOMIC DNA]</scope>
    <source>
        <strain evidence="2 3">W345</strain>
    </source>
</reference>
<accession>A0ABU2WJN8</accession>
<dbReference type="EMBL" id="JAVRIC010000014">
    <property type="protein sequence ID" value="MDT0497834.1"/>
    <property type="molecule type" value="Genomic_DNA"/>
</dbReference>
<proteinExistence type="predicted"/>
<keyword evidence="3" id="KW-1185">Reference proteome</keyword>
<feature type="chain" id="PRO_5047336808" evidence="1">
    <location>
        <begin position="27"/>
        <end position="699"/>
    </location>
</feature>
<sequence>MSPHPLRSIAIPLGLLLGFGSGEAVAAEDGPDTSHWDCRFCQFDYGWRGFADLGFEYADAASYRLGEYTGLRDDGAYLLAGGEASYRNEHGAWFDAVADELGLLSRRIDARGGRQGLYELHGSWQQIPQFRYGNAVTPFVRDGERLNLPEDWVAAGATDQMSALDASLHSLSLDTRRSRFALGGSFTPRASAWNFAFDLREDRVAGASMLAGSVLTAASQLPLPVDQLTHQLDASVARRGDNWQLALGFYGSYFEQDVDALEWSNPYTAYSGATEGRASTAPDNSFNQLSLSGAWQLLPSTRLTANLSYGRGRQDQDYIEPTINDTLGVAALPQSSLDGRVDTVNHLLRLSARPARGLSLTAQYTLDQRKNHTDMAEYQQVPSDAYVGEYRVNLPYSYKRQAAEVEARYRLRPDLQFLLGGEKQRYDRSYQEVARTQTTKAWAGLRTSLLQRIDLDLRYTHSSRSVSSWHELDVDGRPLENPLLRRFNLAARTRNAVSVSGSFSPHRGVMLAADFQWREDRYDDTQIGLTRAEDRIGTIDAGWTPVADVSLHAYTSLERIESQQAGSRRYSTPDWYGSSDDTIRTIGFDGQWKQAINKADLGLNYSDSRASESVGIDAGASAAGFPDNDTRFRSLRFYARYPVNARMTTMLSYAWQSLRYSDWSLDGLEPDTVSNLLATATGTPTDHERLLILSLRYAF</sequence>
<gene>
    <name evidence="2" type="ORF">RM530_10745</name>
</gene>
<dbReference type="NCBIfam" id="TIGR03509">
    <property type="entry name" value="OMP_MtrB_PioB"/>
    <property type="match status" value="1"/>
</dbReference>
<evidence type="ECO:0000313" key="3">
    <source>
        <dbReference type="Proteomes" id="UP001254608"/>
    </source>
</evidence>
<dbReference type="RefSeq" id="WP_311365226.1">
    <property type="nucleotide sequence ID" value="NZ_JAVRIC010000014.1"/>
</dbReference>
<dbReference type="InterPro" id="IPR023614">
    <property type="entry name" value="Porin_dom_sf"/>
</dbReference>
<name>A0ABU2WJN8_9GAMM</name>
<organism evidence="2 3">
    <name type="scientific">Banduia mediterranea</name>
    <dbReference type="NCBI Taxonomy" id="3075609"/>
    <lineage>
        <taxon>Bacteria</taxon>
        <taxon>Pseudomonadati</taxon>
        <taxon>Pseudomonadota</taxon>
        <taxon>Gammaproteobacteria</taxon>
        <taxon>Nevskiales</taxon>
        <taxon>Algiphilaceae</taxon>
        <taxon>Banduia</taxon>
    </lineage>
</organism>
<dbReference type="Proteomes" id="UP001254608">
    <property type="component" value="Unassembled WGS sequence"/>
</dbReference>
<dbReference type="SUPFAM" id="SSF56935">
    <property type="entry name" value="Porins"/>
    <property type="match status" value="1"/>
</dbReference>
<dbReference type="InterPro" id="IPR020016">
    <property type="entry name" value="Decahaem-assoc_OM_MtrB/PioB"/>
</dbReference>